<dbReference type="FunFam" id="3.40.250.10:FF:000001">
    <property type="entry name" value="Sulfurtransferase"/>
    <property type="match status" value="1"/>
</dbReference>
<keyword evidence="1 5" id="KW-0808">Transferase</keyword>
<dbReference type="GeneID" id="9222560"/>
<evidence type="ECO:0000256" key="3">
    <source>
        <dbReference type="SAM" id="MobiDB-lite"/>
    </source>
</evidence>
<dbReference type="RefSeq" id="XP_002849590.1">
    <property type="nucleotide sequence ID" value="XM_002849544.1"/>
</dbReference>
<dbReference type="InterPro" id="IPR001763">
    <property type="entry name" value="Rhodanese-like_dom"/>
</dbReference>
<evidence type="ECO:0000313" key="6">
    <source>
        <dbReference type="Proteomes" id="UP000002035"/>
    </source>
</evidence>
<gene>
    <name evidence="5" type="ORF">MCYG_02524</name>
</gene>
<dbReference type="PANTHER" id="PTHR11364:SF27">
    <property type="entry name" value="SULFURTRANSFERASE"/>
    <property type="match status" value="1"/>
</dbReference>
<dbReference type="SMART" id="SM00450">
    <property type="entry name" value="RHOD"/>
    <property type="match status" value="2"/>
</dbReference>
<dbReference type="eggNOG" id="KOG1529">
    <property type="taxonomic scope" value="Eukaryota"/>
</dbReference>
<dbReference type="Gene3D" id="3.40.250.10">
    <property type="entry name" value="Rhodanese-like domain"/>
    <property type="match status" value="2"/>
</dbReference>
<sequence length="342" mass="38464">MALAVLRLARFSQRASFFTRSTLAANTTHQRSISLQSYVVTPKELHEALKQNAPTKISSSPRVIPLCAAWFMPNDPEGRTGTETFKKKRIPNARFFDIDVVKDTKSPYPHMLPSKEEFAEAMRSMGIRRDDRVVVYDTEEQGILSAPRVGWTLRIFGHPNVHVLNNFRMWVREGYPVEEGEVAPNDTSDYIVDDYHPNRVVHFQELKEMGENYGKEGSETAQILDARPRGRWAGTDKEPRAGLSSGHMPGSTSIPLGELLDPETKALRSPDELRQLFESKGVDRNRPVITTCGSGVTATVIDLALEQADYMPQENRRVYDGSWTIIGVSELSEQHKGHPTTT</sequence>
<feature type="domain" description="Rhodanese" evidence="4">
    <location>
        <begin position="217"/>
        <end position="335"/>
    </location>
</feature>
<dbReference type="OMA" id="NNNWFAS"/>
<dbReference type="VEuPathDB" id="FungiDB:MCYG_02524"/>
<dbReference type="GO" id="GO:0002143">
    <property type="term" value="P:tRNA wobble position uridine thiolation"/>
    <property type="evidence" value="ECO:0007669"/>
    <property type="project" value="EnsemblFungi"/>
</dbReference>
<dbReference type="OrthoDB" id="270167at2759"/>
<dbReference type="AlphaFoldDB" id="C5FG20"/>
<organism evidence="5 6">
    <name type="scientific">Arthroderma otae (strain ATCC MYA-4605 / CBS 113480)</name>
    <name type="common">Microsporum canis</name>
    <dbReference type="NCBI Taxonomy" id="554155"/>
    <lineage>
        <taxon>Eukaryota</taxon>
        <taxon>Fungi</taxon>
        <taxon>Dikarya</taxon>
        <taxon>Ascomycota</taxon>
        <taxon>Pezizomycotina</taxon>
        <taxon>Eurotiomycetes</taxon>
        <taxon>Eurotiomycetidae</taxon>
        <taxon>Onygenales</taxon>
        <taxon>Arthrodermataceae</taxon>
        <taxon>Microsporum</taxon>
    </lineage>
</organism>
<evidence type="ECO:0000256" key="1">
    <source>
        <dbReference type="ARBA" id="ARBA00022679"/>
    </source>
</evidence>
<keyword evidence="6" id="KW-1185">Reference proteome</keyword>
<dbReference type="Proteomes" id="UP000002035">
    <property type="component" value="Unassembled WGS sequence"/>
</dbReference>
<feature type="region of interest" description="Disordered" evidence="3">
    <location>
        <begin position="231"/>
        <end position="256"/>
    </location>
</feature>
<feature type="domain" description="Rhodanese" evidence="4">
    <location>
        <begin position="76"/>
        <end position="179"/>
    </location>
</feature>
<evidence type="ECO:0000313" key="5">
    <source>
        <dbReference type="EMBL" id="EEQ29705.1"/>
    </source>
</evidence>
<dbReference type="STRING" id="554155.C5FG20"/>
<dbReference type="GO" id="GO:0004792">
    <property type="term" value="F:thiosulfate-cyanide sulfurtransferase activity"/>
    <property type="evidence" value="ECO:0007669"/>
    <property type="project" value="EnsemblFungi"/>
</dbReference>
<dbReference type="CDD" id="cd01449">
    <property type="entry name" value="TST_Repeat_2"/>
    <property type="match status" value="1"/>
</dbReference>
<dbReference type="InterPro" id="IPR036873">
    <property type="entry name" value="Rhodanese-like_dom_sf"/>
</dbReference>
<dbReference type="PROSITE" id="PS50206">
    <property type="entry name" value="RHODANESE_3"/>
    <property type="match status" value="2"/>
</dbReference>
<dbReference type="PANTHER" id="PTHR11364">
    <property type="entry name" value="THIOSULFATE SULFERTANSFERASE"/>
    <property type="match status" value="1"/>
</dbReference>
<dbReference type="GO" id="GO:0005739">
    <property type="term" value="C:mitochondrion"/>
    <property type="evidence" value="ECO:0007669"/>
    <property type="project" value="TreeGrafter"/>
</dbReference>
<reference evidence="6" key="1">
    <citation type="journal article" date="2012" name="MBio">
        <title>Comparative genome analysis of Trichophyton rubrum and related dermatophytes reveals candidate genes involved in infection.</title>
        <authorList>
            <person name="Martinez D.A."/>
            <person name="Oliver B.G."/>
            <person name="Graeser Y."/>
            <person name="Goldberg J.M."/>
            <person name="Li W."/>
            <person name="Martinez-Rossi N.M."/>
            <person name="Monod M."/>
            <person name="Shelest E."/>
            <person name="Barton R.C."/>
            <person name="Birch E."/>
            <person name="Brakhage A.A."/>
            <person name="Chen Z."/>
            <person name="Gurr S.J."/>
            <person name="Heiman D."/>
            <person name="Heitman J."/>
            <person name="Kosti I."/>
            <person name="Rossi A."/>
            <person name="Saif S."/>
            <person name="Samalova M."/>
            <person name="Saunders C.W."/>
            <person name="Shea T."/>
            <person name="Summerbell R.C."/>
            <person name="Xu J."/>
            <person name="Young S."/>
            <person name="Zeng Q."/>
            <person name="Birren B.W."/>
            <person name="Cuomo C.A."/>
            <person name="White T.C."/>
        </authorList>
    </citation>
    <scope>NUCLEOTIDE SEQUENCE [LARGE SCALE GENOMIC DNA]</scope>
    <source>
        <strain evidence="6">ATCC MYA-4605 / CBS 113480</strain>
    </source>
</reference>
<dbReference type="InterPro" id="IPR045078">
    <property type="entry name" value="TST/MPST-like"/>
</dbReference>
<proteinExistence type="predicted"/>
<keyword evidence="2" id="KW-0677">Repeat</keyword>
<dbReference type="EMBL" id="DS995702">
    <property type="protein sequence ID" value="EEQ29705.1"/>
    <property type="molecule type" value="Genomic_DNA"/>
</dbReference>
<evidence type="ECO:0000259" key="4">
    <source>
        <dbReference type="PROSITE" id="PS50206"/>
    </source>
</evidence>
<dbReference type="FunFam" id="3.40.250.10:FF:000033">
    <property type="entry name" value="Thiosulfate sulfurtransferase TUM1"/>
    <property type="match status" value="1"/>
</dbReference>
<name>C5FG20_ARTOC</name>
<dbReference type="Pfam" id="PF00581">
    <property type="entry name" value="Rhodanese"/>
    <property type="match status" value="1"/>
</dbReference>
<dbReference type="HOGENOM" id="CLU_031618_3_1_1"/>
<evidence type="ECO:0000256" key="2">
    <source>
        <dbReference type="ARBA" id="ARBA00022737"/>
    </source>
</evidence>
<dbReference type="SUPFAM" id="SSF52821">
    <property type="entry name" value="Rhodanese/Cell cycle control phosphatase"/>
    <property type="match status" value="2"/>
</dbReference>
<accession>C5FG20</accession>
<dbReference type="CDD" id="cd01448">
    <property type="entry name" value="TST_Repeat_1"/>
    <property type="match status" value="1"/>
</dbReference>
<protein>
    <submittedName>
        <fullName evidence="5">Thiosulfate sulfurtransferase</fullName>
    </submittedName>
</protein>